<dbReference type="RefSeq" id="WP_216939853.1">
    <property type="nucleotide sequence ID" value="NZ_CP077062.1"/>
</dbReference>
<dbReference type="GO" id="GO:0043190">
    <property type="term" value="C:ATP-binding cassette (ABC) transporter complex"/>
    <property type="evidence" value="ECO:0007669"/>
    <property type="project" value="InterPro"/>
</dbReference>
<dbReference type="EMBL" id="CP077062">
    <property type="protein sequence ID" value="QWZ08363.1"/>
    <property type="molecule type" value="Genomic_DNA"/>
</dbReference>
<dbReference type="GO" id="GO:0022857">
    <property type="term" value="F:transmembrane transporter activity"/>
    <property type="evidence" value="ECO:0007669"/>
    <property type="project" value="InterPro"/>
</dbReference>
<dbReference type="CDD" id="cd13606">
    <property type="entry name" value="PBP2_ProX_like"/>
    <property type="match status" value="1"/>
</dbReference>
<evidence type="ECO:0000259" key="2">
    <source>
        <dbReference type="Pfam" id="PF04069"/>
    </source>
</evidence>
<dbReference type="InterPro" id="IPR007210">
    <property type="entry name" value="ABC_Gly_betaine_transp_sub-bd"/>
</dbReference>
<keyword evidence="4" id="KW-1185">Reference proteome</keyword>
<evidence type="ECO:0000313" key="4">
    <source>
        <dbReference type="Proteomes" id="UP000683575"/>
    </source>
</evidence>
<gene>
    <name evidence="3" type="ORF">KRR39_00265</name>
</gene>
<dbReference type="Pfam" id="PF04069">
    <property type="entry name" value="OpuAC"/>
    <property type="match status" value="1"/>
</dbReference>
<protein>
    <submittedName>
        <fullName evidence="3">ABC transporter substrate-binding protein</fullName>
    </submittedName>
</protein>
<keyword evidence="1" id="KW-0732">Signal</keyword>
<feature type="signal peptide" evidence="1">
    <location>
        <begin position="1"/>
        <end position="24"/>
    </location>
</feature>
<feature type="domain" description="ABC-type glycine betaine transport system substrate-binding" evidence="2">
    <location>
        <begin position="40"/>
        <end position="303"/>
    </location>
</feature>
<sequence>MPRKSKLIAIAAVVAAVLPLSACGGDPTSAGGSGSSDSSTITIGSANFPENELLAEMYAQALEAKDVKVNRKFNIGARELYLKALGDGSIDMIPEYNGALLAALSEGGTVPNDVSTPDEVYAALQKVLPKGTETLEQSAAEDKDTLTVTSETASKYNLKTIDDLKPVASKLVLGAGPEFAKRYQGVVGLDKLYGIKFKEFKPLDPGGPLTKAALKKGDIQVANIFSTDSTIETDHLVVLEDTKNLFLAQNIVPVIRSSKVDDTVKSAVNEVSKALTTEDLTKYLAEVAVDKKDSATVAKEFLDANNIG</sequence>
<dbReference type="AlphaFoldDB" id="A0A975Y0D6"/>
<dbReference type="KEGG" id="nps:KRR39_00265"/>
<dbReference type="Proteomes" id="UP000683575">
    <property type="component" value="Chromosome"/>
</dbReference>
<feature type="chain" id="PRO_5038342654" evidence="1">
    <location>
        <begin position="25"/>
        <end position="308"/>
    </location>
</feature>
<reference evidence="3" key="1">
    <citation type="submission" date="2021-06" db="EMBL/GenBank/DDBJ databases">
        <title>Complete genome sequence of Nocardioides sp. G188.</title>
        <authorList>
            <person name="Im W.-T."/>
        </authorList>
    </citation>
    <scope>NUCLEOTIDE SEQUENCE</scope>
    <source>
        <strain evidence="3">G188</strain>
    </source>
</reference>
<accession>A0A975Y0D6</accession>
<evidence type="ECO:0000256" key="1">
    <source>
        <dbReference type="SAM" id="SignalP"/>
    </source>
</evidence>
<proteinExistence type="predicted"/>
<name>A0A975Y0D6_9ACTN</name>
<organism evidence="3 4">
    <name type="scientific">Nocardioides panacis</name>
    <dbReference type="NCBI Taxonomy" id="2849501"/>
    <lineage>
        <taxon>Bacteria</taxon>
        <taxon>Bacillati</taxon>
        <taxon>Actinomycetota</taxon>
        <taxon>Actinomycetes</taxon>
        <taxon>Propionibacteriales</taxon>
        <taxon>Nocardioidaceae</taxon>
        <taxon>Nocardioides</taxon>
    </lineage>
</organism>
<evidence type="ECO:0000313" key="3">
    <source>
        <dbReference type="EMBL" id="QWZ08363.1"/>
    </source>
</evidence>